<evidence type="ECO:0000256" key="3">
    <source>
        <dbReference type="SAM" id="Phobius"/>
    </source>
</evidence>
<keyword evidence="3" id="KW-0472">Membrane</keyword>
<comment type="similarity">
    <text evidence="2">Belongs to the CDP-alcohol phosphatidyltransferase class-I family.</text>
</comment>
<dbReference type="Pfam" id="PF01066">
    <property type="entry name" value="CDP-OH_P_transf"/>
    <property type="match status" value="1"/>
</dbReference>
<gene>
    <name evidence="4" type="ORF">IDM48_08580</name>
</gene>
<dbReference type="EMBL" id="CP061538">
    <property type="protein sequence ID" value="QNV41050.1"/>
    <property type="molecule type" value="Genomic_DNA"/>
</dbReference>
<reference evidence="4 5" key="1">
    <citation type="submission" date="2020-09" db="EMBL/GenBank/DDBJ databases">
        <title>Investigation of environmental microbe.</title>
        <authorList>
            <person name="Ou Y."/>
            <person name="Kang Q."/>
        </authorList>
    </citation>
    <scope>NUCLEOTIDE SEQUENCE [LARGE SCALE GENOMIC DNA]</scope>
    <source>
        <strain evidence="4 5">KJZ-9</strain>
    </source>
</reference>
<dbReference type="KEGG" id="rama:IDM48_08580"/>
<evidence type="ECO:0000313" key="5">
    <source>
        <dbReference type="Proteomes" id="UP000516421"/>
    </source>
</evidence>
<dbReference type="GO" id="GO:0016780">
    <property type="term" value="F:phosphotransferase activity, for other substituted phosphate groups"/>
    <property type="evidence" value="ECO:0007669"/>
    <property type="project" value="InterPro"/>
</dbReference>
<dbReference type="AlphaFoldDB" id="A0A7H2BN04"/>
<dbReference type="GO" id="GO:0008654">
    <property type="term" value="P:phospholipid biosynthetic process"/>
    <property type="evidence" value="ECO:0007669"/>
    <property type="project" value="InterPro"/>
</dbReference>
<organism evidence="4 5">
    <name type="scientific">Rothia amarae</name>
    <dbReference type="NCBI Taxonomy" id="169480"/>
    <lineage>
        <taxon>Bacteria</taxon>
        <taxon>Bacillati</taxon>
        <taxon>Actinomycetota</taxon>
        <taxon>Actinomycetes</taxon>
        <taxon>Micrococcales</taxon>
        <taxon>Micrococcaceae</taxon>
        <taxon>Rothia</taxon>
    </lineage>
</organism>
<protein>
    <submittedName>
        <fullName evidence="4">CDP-alcohol phosphatidyltransferase family protein</fullName>
    </submittedName>
</protein>
<accession>A0A7H2BN04</accession>
<name>A0A7H2BN04_9MICC</name>
<proteinExistence type="inferred from homology"/>
<dbReference type="InterPro" id="IPR000462">
    <property type="entry name" value="CDP-OH_P_trans"/>
</dbReference>
<keyword evidence="3" id="KW-0812">Transmembrane</keyword>
<feature type="transmembrane region" description="Helical" evidence="3">
    <location>
        <begin position="224"/>
        <end position="242"/>
    </location>
</feature>
<dbReference type="GO" id="GO:0016020">
    <property type="term" value="C:membrane"/>
    <property type="evidence" value="ECO:0007669"/>
    <property type="project" value="InterPro"/>
</dbReference>
<keyword evidence="5" id="KW-1185">Reference proteome</keyword>
<dbReference type="RefSeq" id="WP_068172763.1">
    <property type="nucleotide sequence ID" value="NZ_BAAAHX010000008.1"/>
</dbReference>
<dbReference type="InterPro" id="IPR048254">
    <property type="entry name" value="CDP_ALCOHOL_P_TRANSF_CS"/>
</dbReference>
<dbReference type="Proteomes" id="UP000516421">
    <property type="component" value="Chromosome"/>
</dbReference>
<keyword evidence="3" id="KW-1133">Transmembrane helix</keyword>
<evidence type="ECO:0000313" key="4">
    <source>
        <dbReference type="EMBL" id="QNV41050.1"/>
    </source>
</evidence>
<sequence length="256" mass="28067">MGQIHLSSHLRSSSQPTGFRDTLAALGAAQKPGHGVPAYTRWVNRRFARYFAAAAVKFGVTPNGVTAISSALSLVGILALIFLEPSFWTALLVAVFFALGYAMDSADGQVARVTGASSPAGEWLDHVVDSIRTPAQHLAILVGFIRFQDHWPVHGWALWWLPMAFAVLTVGHFMSQILAEQLRTKRKTAAPPAGGTMRSFINLHMDAGTFCWIFIFWGWGWGFIVVYGLLFLANFATTALSMRRKFISLSQPAQEA</sequence>
<dbReference type="InterPro" id="IPR043130">
    <property type="entry name" value="CDP-OH_PTrfase_TM_dom"/>
</dbReference>
<feature type="transmembrane region" description="Helical" evidence="3">
    <location>
        <begin position="87"/>
        <end position="103"/>
    </location>
</feature>
<evidence type="ECO:0000256" key="1">
    <source>
        <dbReference type="ARBA" id="ARBA00022679"/>
    </source>
</evidence>
<feature type="transmembrane region" description="Helical" evidence="3">
    <location>
        <begin position="157"/>
        <end position="179"/>
    </location>
</feature>
<dbReference type="PROSITE" id="PS00379">
    <property type="entry name" value="CDP_ALCOHOL_P_TRANSF"/>
    <property type="match status" value="1"/>
</dbReference>
<dbReference type="Gene3D" id="1.20.120.1760">
    <property type="match status" value="1"/>
</dbReference>
<keyword evidence="1 2" id="KW-0808">Transferase</keyword>
<evidence type="ECO:0000256" key="2">
    <source>
        <dbReference type="RuleBase" id="RU003750"/>
    </source>
</evidence>